<feature type="transmembrane region" description="Helical" evidence="6">
    <location>
        <begin position="309"/>
        <end position="328"/>
    </location>
</feature>
<feature type="transmembrane region" description="Helical" evidence="6">
    <location>
        <begin position="12"/>
        <end position="33"/>
    </location>
</feature>
<dbReference type="InterPro" id="IPR000620">
    <property type="entry name" value="EamA_dom"/>
</dbReference>
<feature type="transmembrane region" description="Helical" evidence="6">
    <location>
        <begin position="218"/>
        <end position="238"/>
    </location>
</feature>
<evidence type="ECO:0000256" key="2">
    <source>
        <dbReference type="ARBA" id="ARBA00007635"/>
    </source>
</evidence>
<dbReference type="PANTHER" id="PTHR31218">
    <property type="entry name" value="WAT1-RELATED PROTEIN"/>
    <property type="match status" value="1"/>
</dbReference>
<keyword evidence="3 6" id="KW-0812">Transmembrane</keyword>
<comment type="subcellular location">
    <subcellularLocation>
        <location evidence="1">Membrane</location>
        <topology evidence="1">Multi-pass membrane protein</topology>
    </subcellularLocation>
</comment>
<comment type="caution">
    <text evidence="8">The sequence shown here is derived from an EMBL/GenBank/DDBJ whole genome shotgun (WGS) entry which is preliminary data.</text>
</comment>
<evidence type="ECO:0000313" key="9">
    <source>
        <dbReference type="Proteomes" id="UP001428341"/>
    </source>
</evidence>
<proteinExistence type="inferred from homology"/>
<dbReference type="AlphaFoldDB" id="A0AAP0N5I5"/>
<evidence type="ECO:0000256" key="1">
    <source>
        <dbReference type="ARBA" id="ARBA00004141"/>
    </source>
</evidence>
<accession>A0AAP0N5I5</accession>
<evidence type="ECO:0000256" key="3">
    <source>
        <dbReference type="ARBA" id="ARBA00022692"/>
    </source>
</evidence>
<dbReference type="Proteomes" id="UP001428341">
    <property type="component" value="Unassembled WGS sequence"/>
</dbReference>
<dbReference type="SUPFAM" id="SSF103481">
    <property type="entry name" value="Multidrug resistance efflux transporter EmrE"/>
    <property type="match status" value="2"/>
</dbReference>
<dbReference type="GO" id="GO:0022857">
    <property type="term" value="F:transmembrane transporter activity"/>
    <property type="evidence" value="ECO:0007669"/>
    <property type="project" value="InterPro"/>
</dbReference>
<organism evidence="8 9">
    <name type="scientific">Citrus x changshan-huyou</name>
    <dbReference type="NCBI Taxonomy" id="2935761"/>
    <lineage>
        <taxon>Eukaryota</taxon>
        <taxon>Viridiplantae</taxon>
        <taxon>Streptophyta</taxon>
        <taxon>Embryophyta</taxon>
        <taxon>Tracheophyta</taxon>
        <taxon>Spermatophyta</taxon>
        <taxon>Magnoliopsida</taxon>
        <taxon>eudicotyledons</taxon>
        <taxon>Gunneridae</taxon>
        <taxon>Pentapetalae</taxon>
        <taxon>rosids</taxon>
        <taxon>malvids</taxon>
        <taxon>Sapindales</taxon>
        <taxon>Rutaceae</taxon>
        <taxon>Aurantioideae</taxon>
        <taxon>Citrus</taxon>
    </lineage>
</organism>
<evidence type="ECO:0000259" key="7">
    <source>
        <dbReference type="Pfam" id="PF00892"/>
    </source>
</evidence>
<keyword evidence="5 6" id="KW-0472">Membrane</keyword>
<dbReference type="InterPro" id="IPR030184">
    <property type="entry name" value="WAT1-related"/>
</dbReference>
<feature type="transmembrane region" description="Helical" evidence="6">
    <location>
        <begin position="186"/>
        <end position="206"/>
    </location>
</feature>
<dbReference type="InterPro" id="IPR036879">
    <property type="entry name" value="TF_MADSbox_sf"/>
</dbReference>
<gene>
    <name evidence="8" type="ORF">WN944_023362</name>
</gene>
<protein>
    <recommendedName>
        <fullName evidence="7">EamA domain-containing protein</fullName>
    </recommendedName>
</protein>
<dbReference type="Gene3D" id="3.40.1810.10">
    <property type="entry name" value="Transcription factor, MADS-box"/>
    <property type="match status" value="1"/>
</dbReference>
<feature type="transmembrane region" description="Helical" evidence="6">
    <location>
        <begin position="250"/>
        <end position="271"/>
    </location>
</feature>
<reference evidence="8 9" key="1">
    <citation type="submission" date="2024-05" db="EMBL/GenBank/DDBJ databases">
        <title>Haplotype-resolved chromosome-level genome assembly of Huyou (Citrus changshanensis).</title>
        <authorList>
            <person name="Miao C."/>
            <person name="Chen W."/>
            <person name="Wu Y."/>
            <person name="Wang L."/>
            <person name="Zhao S."/>
            <person name="Grierson D."/>
            <person name="Xu C."/>
            <person name="Chen K."/>
        </authorList>
    </citation>
    <scope>NUCLEOTIDE SEQUENCE [LARGE SCALE GENOMIC DNA]</scope>
    <source>
        <strain evidence="8">01-14</strain>
        <tissue evidence="8">Leaf</tissue>
    </source>
</reference>
<evidence type="ECO:0000256" key="5">
    <source>
        <dbReference type="ARBA" id="ARBA00023136"/>
    </source>
</evidence>
<evidence type="ECO:0000256" key="6">
    <source>
        <dbReference type="SAM" id="Phobius"/>
    </source>
</evidence>
<feature type="transmembrane region" description="Helical" evidence="6">
    <location>
        <begin position="134"/>
        <end position="154"/>
    </location>
</feature>
<dbReference type="GO" id="GO:0046983">
    <property type="term" value="F:protein dimerization activity"/>
    <property type="evidence" value="ECO:0007669"/>
    <property type="project" value="InterPro"/>
</dbReference>
<dbReference type="GO" id="GO:0016020">
    <property type="term" value="C:membrane"/>
    <property type="evidence" value="ECO:0007669"/>
    <property type="project" value="UniProtKB-SubCell"/>
</dbReference>
<dbReference type="SUPFAM" id="SSF55455">
    <property type="entry name" value="SRF-like"/>
    <property type="match status" value="1"/>
</dbReference>
<dbReference type="Pfam" id="PF00892">
    <property type="entry name" value="EamA"/>
    <property type="match status" value="2"/>
</dbReference>
<feature type="domain" description="EamA" evidence="7">
    <location>
        <begin position="12"/>
        <end position="149"/>
    </location>
</feature>
<feature type="transmembrane region" description="Helical" evidence="6">
    <location>
        <begin position="283"/>
        <end position="303"/>
    </location>
</feature>
<dbReference type="GO" id="GO:0003677">
    <property type="term" value="F:DNA binding"/>
    <property type="evidence" value="ECO:0007669"/>
    <property type="project" value="InterPro"/>
</dbReference>
<evidence type="ECO:0000256" key="4">
    <source>
        <dbReference type="ARBA" id="ARBA00022989"/>
    </source>
</evidence>
<keyword evidence="9" id="KW-1185">Reference proteome</keyword>
<comment type="similarity">
    <text evidence="2">Belongs to the drug/metabolite transporter (DMT) superfamily. Plant drug/metabolite exporter (P-DME) (TC 2.A.7.4) family.</text>
</comment>
<keyword evidence="4 6" id="KW-1133">Transmembrane helix</keyword>
<name>A0AAP0N5I5_9ROSI</name>
<sequence>MQLPLMDKQRPYLTVILIQAIYAGMFLLSKAAFNGGMNNFVFIFYRQAFATLFVAPISLAVEWKKAPPLSFLTFCKIFFLSLIGITFSLDLYGIALIYTSATLAAATTNCLPAITFFLAVLLRMEVLKLKTVPGVAKLVGILICIGGAATLAFYNGPQLRLLCHHHIFGHHNSQQIHGHVSSGKTWIKGCFIMLSSNTFFGLWLVLQGFVMKSYPSKLLFTTLQCFLSSIQSFAIAIALERDPHEWVLGWNVRLLAVAYCGIIVTALTYYLQAWVIEKKGPVFLAMSTPLALIFTTIASVFLLCEIITLGRILGGLLLIGGLYAVLWGKSKEQKMVDKSCLPTQVDQKVMNSDQIKRGLKKKAQEFATLCGVPTCMIIYGPRLNSRPGSVDVEVWPKDHKEFMQVVNLYRDKAFTSVRGVKSQNLYDFFADRNRKVYEKIVKIRKANFESKFSSDLDEDFNNFSMHQLKGMLVVLDNNIDVATRKLALIKEHLQNFGCYNDNNNANNSAQVLFQQPQPLASHHVNMQLASYHHHEPIQMVSFDFNPVDNPTMMMMLMNGGDQIQLGCNTTALYNHHHPMQHAVYCDPVGAMIENRVMMNNPRAAMRFVGSTMQQFQPFIEQFPALPSPQFNGFYGDNGFLRKREKL</sequence>
<feature type="transmembrane region" description="Helical" evidence="6">
    <location>
        <begin position="39"/>
        <end position="61"/>
    </location>
</feature>
<feature type="transmembrane region" description="Helical" evidence="6">
    <location>
        <begin position="68"/>
        <end position="89"/>
    </location>
</feature>
<dbReference type="EMBL" id="JBCGBO010000001">
    <property type="protein sequence ID" value="KAK9230394.1"/>
    <property type="molecule type" value="Genomic_DNA"/>
</dbReference>
<dbReference type="InterPro" id="IPR037185">
    <property type="entry name" value="EmrE-like"/>
</dbReference>
<feature type="domain" description="EamA" evidence="7">
    <location>
        <begin position="188"/>
        <end position="326"/>
    </location>
</feature>
<evidence type="ECO:0000313" key="8">
    <source>
        <dbReference type="EMBL" id="KAK9230394.1"/>
    </source>
</evidence>
<feature type="transmembrane region" description="Helical" evidence="6">
    <location>
        <begin position="95"/>
        <end position="122"/>
    </location>
</feature>